<dbReference type="AlphaFoldDB" id="A0AA39TGX2"/>
<sequence>MKLGCDGGFYASTTGQPPKKKNKGNMGMPSMTASLSQVKLMDQEFTVALIKDTAAIQTTIEQAFTGLNPPLSSYNRRKILMPLGSGQGGMTHLIPMRLRVPGLISSGDLALACTKNAKPHGYKKNMTFPNLLWITLQSGSPNILFKWKLPHAKTAHTKAGSEDEYSDSEDSHINGPNCENVQDAQEMDPSANASSKAGKLNNQKASTGSVKEEPEQGYSHQTVKLILSLDDSSLKKSDEDSGRKPQSMNAEPLFSVKTDNGHSDAQNLPPSDYYTVLHLLHYVQTPDNFQLWWVEKPHPLFSHFETSMMVLEGVLRAFKTNPATFSSQQIIVFLAESINKPPLSDFQLDAVSSPWTLSDESEYDASFIISPGTLGIVLSYIQVQFDLTSTFHDSSNPRIMYADVVVGGWMTQKYKVIERKLQELKVVQYRRNKVPERDPSIITRLENGGFRQMKTQIPTVQMVNGIATSRKINQISNCDGNCTIQKFLIRNLAIELKRDLAQKRAD</sequence>
<evidence type="ECO:0000256" key="1">
    <source>
        <dbReference type="SAM" id="MobiDB-lite"/>
    </source>
</evidence>
<dbReference type="EMBL" id="JAUEPU010000040">
    <property type="protein sequence ID" value="KAK0488246.1"/>
    <property type="molecule type" value="Genomic_DNA"/>
</dbReference>
<reference evidence="2" key="1">
    <citation type="submission" date="2023-06" db="EMBL/GenBank/DDBJ databases">
        <authorList>
            <consortium name="Lawrence Berkeley National Laboratory"/>
            <person name="Ahrendt S."/>
            <person name="Sahu N."/>
            <person name="Indic B."/>
            <person name="Wong-Bajracharya J."/>
            <person name="Merenyi Z."/>
            <person name="Ke H.-M."/>
            <person name="Monk M."/>
            <person name="Kocsube S."/>
            <person name="Drula E."/>
            <person name="Lipzen A."/>
            <person name="Balint B."/>
            <person name="Henrissat B."/>
            <person name="Andreopoulos B."/>
            <person name="Martin F.M."/>
            <person name="Harder C.B."/>
            <person name="Rigling D."/>
            <person name="Ford K.L."/>
            <person name="Foster G.D."/>
            <person name="Pangilinan J."/>
            <person name="Papanicolaou A."/>
            <person name="Barry K."/>
            <person name="LaButti K."/>
            <person name="Viragh M."/>
            <person name="Koriabine M."/>
            <person name="Yan M."/>
            <person name="Riley R."/>
            <person name="Champramary S."/>
            <person name="Plett K.L."/>
            <person name="Tsai I.J."/>
            <person name="Slot J."/>
            <person name="Sipos G."/>
            <person name="Plett J."/>
            <person name="Nagy L.G."/>
            <person name="Grigoriev I.V."/>
        </authorList>
    </citation>
    <scope>NUCLEOTIDE SEQUENCE</scope>
    <source>
        <strain evidence="2">HWK02</strain>
    </source>
</reference>
<evidence type="ECO:0000313" key="2">
    <source>
        <dbReference type="EMBL" id="KAK0488246.1"/>
    </source>
</evidence>
<comment type="caution">
    <text evidence="2">The sequence shown here is derived from an EMBL/GenBank/DDBJ whole genome shotgun (WGS) entry which is preliminary data.</text>
</comment>
<feature type="region of interest" description="Disordered" evidence="1">
    <location>
        <begin position="1"/>
        <end position="29"/>
    </location>
</feature>
<accession>A0AA39TGX2</accession>
<dbReference type="Proteomes" id="UP001175228">
    <property type="component" value="Unassembled WGS sequence"/>
</dbReference>
<organism evidence="2 3">
    <name type="scientific">Armillaria luteobubalina</name>
    <dbReference type="NCBI Taxonomy" id="153913"/>
    <lineage>
        <taxon>Eukaryota</taxon>
        <taxon>Fungi</taxon>
        <taxon>Dikarya</taxon>
        <taxon>Basidiomycota</taxon>
        <taxon>Agaricomycotina</taxon>
        <taxon>Agaricomycetes</taxon>
        <taxon>Agaricomycetidae</taxon>
        <taxon>Agaricales</taxon>
        <taxon>Marasmiineae</taxon>
        <taxon>Physalacriaceae</taxon>
        <taxon>Armillaria</taxon>
    </lineage>
</organism>
<feature type="region of interest" description="Disordered" evidence="1">
    <location>
        <begin position="158"/>
        <end position="267"/>
    </location>
</feature>
<feature type="compositionally biased region" description="Basic and acidic residues" evidence="1">
    <location>
        <begin position="232"/>
        <end position="243"/>
    </location>
</feature>
<keyword evidence="3" id="KW-1185">Reference proteome</keyword>
<evidence type="ECO:0000313" key="3">
    <source>
        <dbReference type="Proteomes" id="UP001175228"/>
    </source>
</evidence>
<protein>
    <submittedName>
        <fullName evidence="2">Uncharacterized protein</fullName>
    </submittedName>
</protein>
<gene>
    <name evidence="2" type="ORF">EDD18DRAFT_1110417</name>
</gene>
<proteinExistence type="predicted"/>
<name>A0AA39TGX2_9AGAR</name>
<feature type="compositionally biased region" description="Polar residues" evidence="1">
    <location>
        <begin position="191"/>
        <end position="209"/>
    </location>
</feature>